<dbReference type="Pfam" id="PF03466">
    <property type="entry name" value="LysR_substrate"/>
    <property type="match status" value="1"/>
</dbReference>
<dbReference type="PANTHER" id="PTHR30346">
    <property type="entry name" value="TRANSCRIPTIONAL DUAL REGULATOR HCAR-RELATED"/>
    <property type="match status" value="1"/>
</dbReference>
<keyword evidence="3" id="KW-0238">DNA-binding</keyword>
<feature type="domain" description="HTH lysR-type" evidence="5">
    <location>
        <begin position="2"/>
        <end position="59"/>
    </location>
</feature>
<proteinExistence type="inferred from homology"/>
<comment type="similarity">
    <text evidence="1">Belongs to the LysR transcriptional regulatory family.</text>
</comment>
<dbReference type="Proteomes" id="UP000659061">
    <property type="component" value="Unassembled WGS sequence"/>
</dbReference>
<dbReference type="RefSeq" id="WP_179424588.1">
    <property type="nucleotide sequence ID" value="NZ_JACBZN010000001.1"/>
</dbReference>
<evidence type="ECO:0000256" key="1">
    <source>
        <dbReference type="ARBA" id="ARBA00009437"/>
    </source>
</evidence>
<dbReference type="PROSITE" id="PS50931">
    <property type="entry name" value="HTH_LYSR"/>
    <property type="match status" value="1"/>
</dbReference>
<organism evidence="7 8">
    <name type="scientific">Aeromicrobium tamlense</name>
    <dbReference type="NCBI Taxonomy" id="375541"/>
    <lineage>
        <taxon>Bacteria</taxon>
        <taxon>Bacillati</taxon>
        <taxon>Actinomycetota</taxon>
        <taxon>Actinomycetes</taxon>
        <taxon>Propionibacteriales</taxon>
        <taxon>Nocardioidaceae</taxon>
        <taxon>Aeromicrobium</taxon>
    </lineage>
</organism>
<dbReference type="InterPro" id="IPR036388">
    <property type="entry name" value="WH-like_DNA-bd_sf"/>
</dbReference>
<evidence type="ECO:0000256" key="4">
    <source>
        <dbReference type="ARBA" id="ARBA00023163"/>
    </source>
</evidence>
<dbReference type="InterPro" id="IPR005119">
    <property type="entry name" value="LysR_subst-bd"/>
</dbReference>
<evidence type="ECO:0000256" key="3">
    <source>
        <dbReference type="ARBA" id="ARBA00023125"/>
    </source>
</evidence>
<reference evidence="7" key="1">
    <citation type="submission" date="2020-09" db="EMBL/GenBank/DDBJ databases">
        <title>Novel species in genus Aeromicrobium.</title>
        <authorList>
            <person name="Zhang G."/>
        </authorList>
    </citation>
    <scope>NUCLEOTIDE SEQUENCE</scope>
    <source>
        <strain evidence="7">SSW1-57</strain>
    </source>
</reference>
<dbReference type="Gene3D" id="3.40.190.10">
    <property type="entry name" value="Periplasmic binding protein-like II"/>
    <property type="match status" value="2"/>
</dbReference>
<dbReference type="EMBL" id="JACWMT010000002">
    <property type="protein sequence ID" value="MBD1270759.1"/>
    <property type="molecule type" value="Genomic_DNA"/>
</dbReference>
<dbReference type="EMBL" id="JACWMT010000003">
    <property type="protein sequence ID" value="MBD1271109.1"/>
    <property type="molecule type" value="Genomic_DNA"/>
</dbReference>
<evidence type="ECO:0000313" key="8">
    <source>
        <dbReference type="Proteomes" id="UP000659061"/>
    </source>
</evidence>
<dbReference type="GO" id="GO:0032993">
    <property type="term" value="C:protein-DNA complex"/>
    <property type="evidence" value="ECO:0007669"/>
    <property type="project" value="TreeGrafter"/>
</dbReference>
<dbReference type="PANTHER" id="PTHR30346:SF29">
    <property type="entry name" value="LYSR SUBSTRATE-BINDING"/>
    <property type="match status" value="1"/>
</dbReference>
<dbReference type="SUPFAM" id="SSF53850">
    <property type="entry name" value="Periplasmic binding protein-like II"/>
    <property type="match status" value="1"/>
</dbReference>
<dbReference type="Gene3D" id="1.10.10.10">
    <property type="entry name" value="Winged helix-like DNA-binding domain superfamily/Winged helix DNA-binding domain"/>
    <property type="match status" value="1"/>
</dbReference>
<dbReference type="AlphaFoldDB" id="A0A8I0FV03"/>
<keyword evidence="2" id="KW-0805">Transcription regulation</keyword>
<sequence>MLDLRQLAVLRAIRETGSLAGAARQLHYSQPTIAHHLRGLESHLQASLVTRGPRGATLTEQGELFLGYARSVLDTLDEGVVRVAESKTPSVRRVGTFRTAGALLLAPAISRLRREGRLRSEIELVHGPLREHLVNVKQGASDCAIVYSFEPLRTDAEDGLEIRTLALDPYQLWVHRDHPAARKQTTIDLRSLAGDHWIGRQRAGEADDSALEALGRRYGFTPRVNLREDDYAIVTAFLSSGGVALLPSLYQPAESSVVKLKTVQELGHRYISFVCCAGERDEGIGHIGDALADVLAAKIASKDLRAPG</sequence>
<name>A0A8I0FV03_9ACTN</name>
<protein>
    <submittedName>
        <fullName evidence="7">LysR family transcriptional regulator</fullName>
    </submittedName>
</protein>
<dbReference type="Pfam" id="PF00126">
    <property type="entry name" value="HTH_1"/>
    <property type="match status" value="1"/>
</dbReference>
<evidence type="ECO:0000256" key="2">
    <source>
        <dbReference type="ARBA" id="ARBA00023015"/>
    </source>
</evidence>
<dbReference type="InterPro" id="IPR000847">
    <property type="entry name" value="LysR_HTH_N"/>
</dbReference>
<dbReference type="GO" id="GO:0003700">
    <property type="term" value="F:DNA-binding transcription factor activity"/>
    <property type="evidence" value="ECO:0007669"/>
    <property type="project" value="InterPro"/>
</dbReference>
<gene>
    <name evidence="6" type="ORF">IDH50_10995</name>
    <name evidence="7" type="ORF">IDH50_12765</name>
</gene>
<dbReference type="GO" id="GO:0003677">
    <property type="term" value="F:DNA binding"/>
    <property type="evidence" value="ECO:0007669"/>
    <property type="project" value="UniProtKB-KW"/>
</dbReference>
<evidence type="ECO:0000313" key="7">
    <source>
        <dbReference type="EMBL" id="MBD1271109.1"/>
    </source>
</evidence>
<comment type="caution">
    <text evidence="7">The sequence shown here is derived from an EMBL/GenBank/DDBJ whole genome shotgun (WGS) entry which is preliminary data.</text>
</comment>
<evidence type="ECO:0000259" key="5">
    <source>
        <dbReference type="PROSITE" id="PS50931"/>
    </source>
</evidence>
<evidence type="ECO:0000313" key="6">
    <source>
        <dbReference type="EMBL" id="MBD1270759.1"/>
    </source>
</evidence>
<accession>A0A8I0FV03</accession>
<keyword evidence="4" id="KW-0804">Transcription</keyword>
<dbReference type="SUPFAM" id="SSF46785">
    <property type="entry name" value="Winged helix' DNA-binding domain"/>
    <property type="match status" value="1"/>
</dbReference>
<dbReference type="InterPro" id="IPR036390">
    <property type="entry name" value="WH_DNA-bd_sf"/>
</dbReference>